<dbReference type="Gene3D" id="2.40.50.140">
    <property type="entry name" value="Nucleic acid-binding proteins"/>
    <property type="match status" value="1"/>
</dbReference>
<dbReference type="InterPro" id="IPR011114">
    <property type="entry name" value="RuvA_C"/>
</dbReference>
<dbReference type="InterPro" id="IPR010994">
    <property type="entry name" value="RuvA_2-like"/>
</dbReference>
<accession>A0A1F7JP67</accession>
<dbReference type="HAMAP" id="MF_00031">
    <property type="entry name" value="DNA_HJ_migration_RuvA"/>
    <property type="match status" value="1"/>
</dbReference>
<dbReference type="InterPro" id="IPR003583">
    <property type="entry name" value="Hlx-hairpin-Hlx_DNA-bd_motif"/>
</dbReference>
<keyword evidence="8" id="KW-0547">Nucleotide-binding</keyword>
<dbReference type="InterPro" id="IPR000085">
    <property type="entry name" value="RuvA"/>
</dbReference>
<comment type="caution">
    <text evidence="6">Lacks conserved residue(s) required for the propagation of feature annotation.</text>
</comment>
<dbReference type="Gene3D" id="1.10.8.10">
    <property type="entry name" value="DNA helicase RuvA subunit, C-terminal domain"/>
    <property type="match status" value="1"/>
</dbReference>
<dbReference type="EMBL" id="MGAY01000004">
    <property type="protein sequence ID" value="OGK57373.1"/>
    <property type="molecule type" value="Genomic_DNA"/>
</dbReference>
<reference evidence="8 9" key="1">
    <citation type="journal article" date="2016" name="Nat. Commun.">
        <title>Thousands of microbial genomes shed light on interconnected biogeochemical processes in an aquifer system.</title>
        <authorList>
            <person name="Anantharaman K."/>
            <person name="Brown C.T."/>
            <person name="Hug L.A."/>
            <person name="Sharon I."/>
            <person name="Castelle C.J."/>
            <person name="Probst A.J."/>
            <person name="Thomas B.C."/>
            <person name="Singh A."/>
            <person name="Wilkins M.J."/>
            <person name="Karaoz U."/>
            <person name="Brodie E.L."/>
            <person name="Williams K.H."/>
            <person name="Hubbard S.S."/>
            <person name="Banfield J.F."/>
        </authorList>
    </citation>
    <scope>NUCLEOTIDE SEQUENCE [LARGE SCALE GENOMIC DNA]</scope>
</reference>
<keyword evidence="5 6" id="KW-0234">DNA repair</keyword>
<comment type="subcellular location">
    <subcellularLocation>
        <location evidence="6">Cytoplasm</location>
    </subcellularLocation>
</comment>
<name>A0A1F7JP67_9BACT</name>
<dbReference type="SUPFAM" id="SSF47781">
    <property type="entry name" value="RuvA domain 2-like"/>
    <property type="match status" value="1"/>
</dbReference>
<sequence length="193" mass="21472">MIGKIKGLLTEVNGNEGLIEMTNGVSYLIYLPSKIILHQKLGSLIEIYTYLQVRDDAHILFGFATKNDYEIFKQLLSVDGVGPKLAFTIISFTNAKDIETAISMADINYFHAIPGIGKKTAQKILLELSGKFDKDFNISKIALSEADTLVIDALISLGFDRRSAHKSLSQIDRNLSVEEKIKTAIKFMTNKKT</sequence>
<dbReference type="InterPro" id="IPR013849">
    <property type="entry name" value="DNA_helicase_Holl-junc_RuvA_I"/>
</dbReference>
<dbReference type="InterPro" id="IPR036267">
    <property type="entry name" value="RuvA_C_sf"/>
</dbReference>
<feature type="region of interest" description="Domain III" evidence="6">
    <location>
        <begin position="148"/>
        <end position="193"/>
    </location>
</feature>
<keyword evidence="4 6" id="KW-0233">DNA recombination</keyword>
<evidence type="ECO:0000256" key="6">
    <source>
        <dbReference type="HAMAP-Rule" id="MF_00031"/>
    </source>
</evidence>
<dbReference type="SUPFAM" id="SSF50249">
    <property type="entry name" value="Nucleic acid-binding proteins"/>
    <property type="match status" value="1"/>
</dbReference>
<keyword evidence="2 6" id="KW-0227">DNA damage</keyword>
<dbReference type="InterPro" id="IPR015940">
    <property type="entry name" value="UBA"/>
</dbReference>
<feature type="region of interest" description="Domain I" evidence="6">
    <location>
        <begin position="1"/>
        <end position="64"/>
    </location>
</feature>
<evidence type="ECO:0000259" key="7">
    <source>
        <dbReference type="PROSITE" id="PS50030"/>
    </source>
</evidence>
<dbReference type="Gene3D" id="1.10.150.20">
    <property type="entry name" value="5' to 3' exonuclease, C-terminal subdomain"/>
    <property type="match status" value="1"/>
</dbReference>
<dbReference type="InterPro" id="IPR012340">
    <property type="entry name" value="NA-bd_OB-fold"/>
</dbReference>
<comment type="subunit">
    <text evidence="6">Homotetramer. Forms an RuvA(8)-RuvB(12)-Holliday junction (HJ) complex. HJ DNA is sandwiched between 2 RuvA tetramers; dsDNA enters through RuvA and exits via RuvB. An RuvB hexamer assembles on each DNA strand where it exits the tetramer. Each RuvB hexamer is contacted by two RuvA subunits (via domain III) on 2 adjacent RuvB subunits; this complex drives branch migration. In the full resolvosome a probable DNA-RuvA(4)-RuvB(12)-RuvC(2) complex forms which resolves the HJ.</text>
</comment>
<evidence type="ECO:0000256" key="2">
    <source>
        <dbReference type="ARBA" id="ARBA00022763"/>
    </source>
</evidence>
<dbReference type="GO" id="GO:0005737">
    <property type="term" value="C:cytoplasm"/>
    <property type="evidence" value="ECO:0007669"/>
    <property type="project" value="UniProtKB-SubCell"/>
</dbReference>
<dbReference type="Pfam" id="PF07499">
    <property type="entry name" value="RuvA_C"/>
    <property type="match status" value="1"/>
</dbReference>
<dbReference type="SMART" id="SM00278">
    <property type="entry name" value="HhH1"/>
    <property type="match status" value="2"/>
</dbReference>
<dbReference type="Pfam" id="PF01330">
    <property type="entry name" value="RuvA_N"/>
    <property type="match status" value="1"/>
</dbReference>
<protein>
    <recommendedName>
        <fullName evidence="6">Holliday junction branch migration complex subunit RuvA</fullName>
    </recommendedName>
</protein>
<evidence type="ECO:0000256" key="5">
    <source>
        <dbReference type="ARBA" id="ARBA00023204"/>
    </source>
</evidence>
<proteinExistence type="inferred from homology"/>
<dbReference type="CDD" id="cd14332">
    <property type="entry name" value="UBA_RuvA_C"/>
    <property type="match status" value="1"/>
</dbReference>
<evidence type="ECO:0000256" key="3">
    <source>
        <dbReference type="ARBA" id="ARBA00023125"/>
    </source>
</evidence>
<dbReference type="STRING" id="1802074.A3J15_01395"/>
<comment type="similarity">
    <text evidence="6">Belongs to the RuvA family.</text>
</comment>
<keyword evidence="8" id="KW-0067">ATP-binding</keyword>
<dbReference type="AlphaFoldDB" id="A0A1F7JP67"/>
<comment type="caution">
    <text evidence="8">The sequence shown here is derived from an EMBL/GenBank/DDBJ whole genome shotgun (WGS) entry which is preliminary data.</text>
</comment>
<evidence type="ECO:0000313" key="8">
    <source>
        <dbReference type="EMBL" id="OGK57373.1"/>
    </source>
</evidence>
<evidence type="ECO:0000256" key="4">
    <source>
        <dbReference type="ARBA" id="ARBA00023172"/>
    </source>
</evidence>
<keyword evidence="8" id="KW-0347">Helicase</keyword>
<dbReference type="NCBIfam" id="TIGR00084">
    <property type="entry name" value="ruvA"/>
    <property type="match status" value="1"/>
</dbReference>
<gene>
    <name evidence="6" type="primary">ruvA</name>
    <name evidence="8" type="ORF">A3J15_01395</name>
</gene>
<dbReference type="GO" id="GO:0009378">
    <property type="term" value="F:four-way junction helicase activity"/>
    <property type="evidence" value="ECO:0007669"/>
    <property type="project" value="InterPro"/>
</dbReference>
<dbReference type="PROSITE" id="PS50030">
    <property type="entry name" value="UBA"/>
    <property type="match status" value="1"/>
</dbReference>
<dbReference type="GO" id="GO:0005524">
    <property type="term" value="F:ATP binding"/>
    <property type="evidence" value="ECO:0007669"/>
    <property type="project" value="InterPro"/>
</dbReference>
<keyword evidence="3 6" id="KW-0238">DNA-binding</keyword>
<organism evidence="8 9">
    <name type="scientific">Candidatus Roizmanbacteria bacterium RIFCSPLOWO2_02_FULL_38_10</name>
    <dbReference type="NCBI Taxonomy" id="1802074"/>
    <lineage>
        <taxon>Bacteria</taxon>
        <taxon>Candidatus Roizmaniibacteriota</taxon>
    </lineage>
</organism>
<dbReference type="GO" id="GO:0048476">
    <property type="term" value="C:Holliday junction resolvase complex"/>
    <property type="evidence" value="ECO:0007669"/>
    <property type="project" value="UniProtKB-UniRule"/>
</dbReference>
<feature type="domain" description="UBA" evidence="7">
    <location>
        <begin position="145"/>
        <end position="191"/>
    </location>
</feature>
<dbReference type="GO" id="GO:0006310">
    <property type="term" value="P:DNA recombination"/>
    <property type="evidence" value="ECO:0007669"/>
    <property type="project" value="UniProtKB-UniRule"/>
</dbReference>
<keyword evidence="8" id="KW-0378">Hydrolase</keyword>
<comment type="function">
    <text evidence="6">The RuvA-RuvB-RuvC complex processes Holliday junction (HJ) DNA during genetic recombination and DNA repair, while the RuvA-RuvB complex plays an important role in the rescue of blocked DNA replication forks via replication fork reversal (RFR). RuvA specifically binds to HJ cruciform DNA, conferring on it an open structure. The RuvB hexamer acts as an ATP-dependent pump, pulling dsDNA into and through the RuvAB complex. HJ branch migration allows RuvC to scan DNA until it finds its consensus sequence, where it cleaves and resolves the cruciform DNA.</text>
</comment>
<evidence type="ECO:0000256" key="1">
    <source>
        <dbReference type="ARBA" id="ARBA00022490"/>
    </source>
</evidence>
<dbReference type="Proteomes" id="UP000176376">
    <property type="component" value="Unassembled WGS sequence"/>
</dbReference>
<dbReference type="SUPFAM" id="SSF46929">
    <property type="entry name" value="DNA helicase RuvA subunit, C-terminal domain"/>
    <property type="match status" value="1"/>
</dbReference>
<evidence type="ECO:0000313" key="9">
    <source>
        <dbReference type="Proteomes" id="UP000176376"/>
    </source>
</evidence>
<dbReference type="GO" id="GO:0006281">
    <property type="term" value="P:DNA repair"/>
    <property type="evidence" value="ECO:0007669"/>
    <property type="project" value="UniProtKB-UniRule"/>
</dbReference>
<dbReference type="GO" id="GO:0000400">
    <property type="term" value="F:four-way junction DNA binding"/>
    <property type="evidence" value="ECO:0007669"/>
    <property type="project" value="UniProtKB-UniRule"/>
</dbReference>
<dbReference type="GO" id="GO:0009379">
    <property type="term" value="C:Holliday junction helicase complex"/>
    <property type="evidence" value="ECO:0007669"/>
    <property type="project" value="InterPro"/>
</dbReference>
<dbReference type="Pfam" id="PF14520">
    <property type="entry name" value="HHH_5"/>
    <property type="match status" value="1"/>
</dbReference>
<keyword evidence="1 6" id="KW-0963">Cytoplasm</keyword>
<comment type="domain">
    <text evidence="6">Has three domains with a flexible linker between the domains II and III and assumes an 'L' shape. Domain III is highly mobile and contacts RuvB.</text>
</comment>